<comment type="cofactor">
    <cofactor evidence="1">
        <name>Mg(2+)</name>
        <dbReference type="ChEBI" id="CHEBI:18420"/>
    </cofactor>
</comment>
<dbReference type="AlphaFoldDB" id="X0WLN6"/>
<evidence type="ECO:0000256" key="3">
    <source>
        <dbReference type="ARBA" id="ARBA00022842"/>
    </source>
</evidence>
<dbReference type="SUPFAM" id="SSF54826">
    <property type="entry name" value="Enolase N-terminal domain-like"/>
    <property type="match status" value="1"/>
</dbReference>
<dbReference type="Gene3D" id="3.30.390.10">
    <property type="entry name" value="Enolase-like, N-terminal domain"/>
    <property type="match status" value="1"/>
</dbReference>
<keyword evidence="3" id="KW-0460">Magnesium</keyword>
<protein>
    <recommendedName>
        <fullName evidence="4">Mandelate racemase/muconate lactonizing enzyme N-terminal domain-containing protein</fullName>
    </recommendedName>
</protein>
<evidence type="ECO:0000259" key="4">
    <source>
        <dbReference type="Pfam" id="PF02746"/>
    </source>
</evidence>
<evidence type="ECO:0000256" key="1">
    <source>
        <dbReference type="ARBA" id="ARBA00001946"/>
    </source>
</evidence>
<dbReference type="InterPro" id="IPR013341">
    <property type="entry name" value="Mandelate_racemase_N_dom"/>
</dbReference>
<proteinExistence type="predicted"/>
<dbReference type="GO" id="GO:0000287">
    <property type="term" value="F:magnesium ion binding"/>
    <property type="evidence" value="ECO:0007669"/>
    <property type="project" value="TreeGrafter"/>
</dbReference>
<keyword evidence="2" id="KW-0479">Metal-binding</keyword>
<reference evidence="5" key="1">
    <citation type="journal article" date="2014" name="Front. Microbiol.">
        <title>High frequency of phylogenetically diverse reductive dehalogenase-homologous genes in deep subseafloor sedimentary metagenomes.</title>
        <authorList>
            <person name="Kawai M."/>
            <person name="Futagami T."/>
            <person name="Toyoda A."/>
            <person name="Takaki Y."/>
            <person name="Nishi S."/>
            <person name="Hori S."/>
            <person name="Arai W."/>
            <person name="Tsubouchi T."/>
            <person name="Morono Y."/>
            <person name="Uchiyama I."/>
            <person name="Ito T."/>
            <person name="Fujiyama A."/>
            <person name="Inagaki F."/>
            <person name="Takami H."/>
        </authorList>
    </citation>
    <scope>NUCLEOTIDE SEQUENCE</scope>
    <source>
        <strain evidence="5">Expedition CK06-06</strain>
    </source>
</reference>
<feature type="non-terminal residue" evidence="5">
    <location>
        <position position="106"/>
    </location>
</feature>
<comment type="caution">
    <text evidence="5">The sequence shown here is derived from an EMBL/GenBank/DDBJ whole genome shotgun (WGS) entry which is preliminary data.</text>
</comment>
<organism evidence="5">
    <name type="scientific">marine sediment metagenome</name>
    <dbReference type="NCBI Taxonomy" id="412755"/>
    <lineage>
        <taxon>unclassified sequences</taxon>
        <taxon>metagenomes</taxon>
        <taxon>ecological metagenomes</taxon>
    </lineage>
</organism>
<gene>
    <name evidence="5" type="ORF">S01H1_55294</name>
</gene>
<dbReference type="GO" id="GO:0016052">
    <property type="term" value="P:carbohydrate catabolic process"/>
    <property type="evidence" value="ECO:0007669"/>
    <property type="project" value="TreeGrafter"/>
</dbReference>
<dbReference type="PANTHER" id="PTHR13794">
    <property type="entry name" value="ENOLASE SUPERFAMILY, MANDELATE RACEMASE"/>
    <property type="match status" value="1"/>
</dbReference>
<dbReference type="InterPro" id="IPR046945">
    <property type="entry name" value="RHMD-like"/>
</dbReference>
<dbReference type="InterPro" id="IPR029017">
    <property type="entry name" value="Enolase-like_N"/>
</dbReference>
<name>X0WLN6_9ZZZZ</name>
<evidence type="ECO:0000313" key="5">
    <source>
        <dbReference type="EMBL" id="GAG24137.1"/>
    </source>
</evidence>
<dbReference type="GO" id="GO:0016836">
    <property type="term" value="F:hydro-lyase activity"/>
    <property type="evidence" value="ECO:0007669"/>
    <property type="project" value="TreeGrafter"/>
</dbReference>
<accession>X0WLN6</accession>
<sequence>MKITDLRTAIVAGNFDWIYVRIDTDEGLSGLGEAYWGAGVEPVIRELKAFLVGEDPSNIDWLFNKLLRYMSGAGSQAGTVVTAIGGIEVALWDLAGKALGVPIYRL</sequence>
<dbReference type="Pfam" id="PF02746">
    <property type="entry name" value="MR_MLE_N"/>
    <property type="match status" value="1"/>
</dbReference>
<feature type="domain" description="Mandelate racemase/muconate lactonizing enzyme N-terminal" evidence="4">
    <location>
        <begin position="17"/>
        <end position="106"/>
    </location>
</feature>
<dbReference type="EMBL" id="BARS01035933">
    <property type="protein sequence ID" value="GAG24137.1"/>
    <property type="molecule type" value="Genomic_DNA"/>
</dbReference>
<evidence type="ECO:0000256" key="2">
    <source>
        <dbReference type="ARBA" id="ARBA00022723"/>
    </source>
</evidence>
<dbReference type="PANTHER" id="PTHR13794:SF58">
    <property type="entry name" value="MITOCHONDRIAL ENOLASE SUPERFAMILY MEMBER 1"/>
    <property type="match status" value="1"/>
</dbReference>